<feature type="compositionally biased region" description="Polar residues" evidence="1">
    <location>
        <begin position="237"/>
        <end position="263"/>
    </location>
</feature>
<dbReference type="eggNOG" id="ENOG502T2WV">
    <property type="taxonomic scope" value="Eukaryota"/>
</dbReference>
<dbReference type="HOGENOM" id="CLU_582761_0_0_1"/>
<protein>
    <submittedName>
        <fullName evidence="2">Uncharacterized protein</fullName>
    </submittedName>
</protein>
<dbReference type="Proteomes" id="UP000005206">
    <property type="component" value="Chromosome 8"/>
</dbReference>
<accession>C7Z429</accession>
<reference evidence="2 3" key="1">
    <citation type="journal article" date="2009" name="PLoS Genet.">
        <title>The genome of Nectria haematococca: contribution of supernumerary chromosomes to gene expansion.</title>
        <authorList>
            <person name="Coleman J.J."/>
            <person name="Rounsley S.D."/>
            <person name="Rodriguez-Carres M."/>
            <person name="Kuo A."/>
            <person name="Wasmann C.C."/>
            <person name="Grimwood J."/>
            <person name="Schmutz J."/>
            <person name="Taga M."/>
            <person name="White G.J."/>
            <person name="Zhou S."/>
            <person name="Schwartz D.C."/>
            <person name="Freitag M."/>
            <person name="Ma L.J."/>
            <person name="Danchin E.G."/>
            <person name="Henrissat B."/>
            <person name="Coutinho P.M."/>
            <person name="Nelson D.R."/>
            <person name="Straney D."/>
            <person name="Napoli C.A."/>
            <person name="Barker B.M."/>
            <person name="Gribskov M."/>
            <person name="Rep M."/>
            <person name="Kroken S."/>
            <person name="Molnar I."/>
            <person name="Rensing C."/>
            <person name="Kennell J.C."/>
            <person name="Zamora J."/>
            <person name="Farman M.L."/>
            <person name="Selker E.U."/>
            <person name="Salamov A."/>
            <person name="Shapiro H."/>
            <person name="Pangilinan J."/>
            <person name="Lindquist E."/>
            <person name="Lamers C."/>
            <person name="Grigoriev I.V."/>
            <person name="Geiser D.M."/>
            <person name="Covert S.F."/>
            <person name="Temporini E."/>
            <person name="Vanetten H.D."/>
        </authorList>
    </citation>
    <scope>NUCLEOTIDE SEQUENCE [LARGE SCALE GENOMIC DNA]</scope>
    <source>
        <strain evidence="3">ATCC MYA-4622 / CBS 123669 / FGSC 9596 / NRRL 45880 / 77-13-4</strain>
    </source>
</reference>
<dbReference type="RefSeq" id="XP_003046960.1">
    <property type="nucleotide sequence ID" value="XM_003046914.1"/>
</dbReference>
<name>C7Z429_FUSV7</name>
<feature type="region of interest" description="Disordered" evidence="1">
    <location>
        <begin position="148"/>
        <end position="334"/>
    </location>
</feature>
<keyword evidence="3" id="KW-1185">Reference proteome</keyword>
<dbReference type="VEuPathDB" id="FungiDB:NECHADRAFT_83458"/>
<dbReference type="KEGG" id="nhe:NECHADRAFT_83458"/>
<dbReference type="GeneID" id="9675296"/>
<feature type="compositionally biased region" description="Basic residues" evidence="1">
    <location>
        <begin position="226"/>
        <end position="236"/>
    </location>
</feature>
<feature type="compositionally biased region" description="Basic and acidic residues" evidence="1">
    <location>
        <begin position="324"/>
        <end position="333"/>
    </location>
</feature>
<dbReference type="EMBL" id="GG698909">
    <property type="protein sequence ID" value="EEU41247.1"/>
    <property type="molecule type" value="Genomic_DNA"/>
</dbReference>
<sequence>MTTNADFTFTPHPSPEEIQDEWNLSLHGIEDEGENQAVIAHLRSIWRDNWWKYPDKIKQSFLNAARKTATTKTNIHSPCSHTLYRGAFIRNTHDFDWGVWLVLRGIYYDSLKDAATARAEMTRQTFARSPATKAIMQRYQDIDVLEDNVPLTFPPRPSSWEKKLEDGPGGSCTPPKTKDRTPAVKCPATNKTGGTGDGTRDSGVGSSTEMAKGEGVGSPSPDKTKTKVKKEAKKHTSAPSQGTSSHPRTNLDTTPSDSKTKAISIQGPVNEGGQREKSTNASNNSKVCPEEPSTAPKRLPKRSLSDDEEESQLRIKRRSTSSDQSRHSPEVKTEAIPNGCLQIATFNETLEHIYERIKKPINEKATEYVSQQVTQHLEDLQPRLKDLAIQLLSEMIPVIPRSSESSTIAQQIADSMAEQVLSIITGPVIQKLTTRLISELQPVVDKQIANGIAQHLLENLFGSTGSSEL</sequence>
<evidence type="ECO:0000313" key="2">
    <source>
        <dbReference type="EMBL" id="EEU41247.1"/>
    </source>
</evidence>
<dbReference type="AlphaFoldDB" id="C7Z429"/>
<proteinExistence type="predicted"/>
<dbReference type="InParanoid" id="C7Z429"/>
<dbReference type="OrthoDB" id="5106956at2759"/>
<evidence type="ECO:0000256" key="1">
    <source>
        <dbReference type="SAM" id="MobiDB-lite"/>
    </source>
</evidence>
<evidence type="ECO:0000313" key="3">
    <source>
        <dbReference type="Proteomes" id="UP000005206"/>
    </source>
</evidence>
<organism evidence="2 3">
    <name type="scientific">Fusarium vanettenii (strain ATCC MYA-4622 / CBS 123669 / FGSC 9596 / NRRL 45880 / 77-13-4)</name>
    <name type="common">Fusarium solani subsp. pisi</name>
    <dbReference type="NCBI Taxonomy" id="660122"/>
    <lineage>
        <taxon>Eukaryota</taxon>
        <taxon>Fungi</taxon>
        <taxon>Dikarya</taxon>
        <taxon>Ascomycota</taxon>
        <taxon>Pezizomycotina</taxon>
        <taxon>Sordariomycetes</taxon>
        <taxon>Hypocreomycetidae</taxon>
        <taxon>Hypocreales</taxon>
        <taxon>Nectriaceae</taxon>
        <taxon>Fusarium</taxon>
        <taxon>Fusarium solani species complex</taxon>
        <taxon>Fusarium vanettenii</taxon>
    </lineage>
</organism>
<gene>
    <name evidence="2" type="ORF">NECHADRAFT_83458</name>
</gene>